<comment type="caution">
    <text evidence="8">The sequence shown here is derived from an EMBL/GenBank/DDBJ whole genome shotgun (WGS) entry which is preliminary data.</text>
</comment>
<feature type="compositionally biased region" description="Polar residues" evidence="6">
    <location>
        <begin position="256"/>
        <end position="270"/>
    </location>
</feature>
<sequence>MTLHKEDTTDVDAIQVHSAKDLEHEFSEMLKCYHDKETEHNWEARERSITQIRGFLRGNAPEAYLDVLVHGIRNMVDGIIKAVESLRTQLAVKALLLVGDIGIYIGKHLDTYINDQLLMCMMRCAGLTKKMVATASLQATITFLRHANFYPKFVNMLSLAINDKNTQVRLYTMQYCKTLLQTHAYRDHTRIIMDRTNCTDQFEVIINKGLNDATPAVREVCREAFWEFWEHWRDRGEHLLKQLPSTAQKQLEKSKTSNTKPTRNLNSPTNSSGSLRASSSLGRHDLSPSNSTLSTGSTGSADTTKLFRQNGSPHLLRYGSPPTVPSQLHDSPSPPPSVSPNRKTRVPGLNKKKSAVGLNKRKAPSLFALLNNEDYNLRIDGIHQVAKKLDMYPYTPTPNLEQIDLETQPAIDGETLKTILLQQFEEPSDISVYETLSSWEGVTCVMLRLLNFEEYIPRLILDAHTDETSTRRSELNRQIQGKLALRRAKLFLQQQQHAGLADGLFTNLIQFGGFGNTTQRMPAGKRDIYKLPANRRKLTKEFLVWMDELLMPLIGLEVDVEEEAWEGVPEEYRHMGRSAAAGWFESDANVRQCLNALLPLVTTYNSGSLWHGPLVAFIKHLRLLNQQLFDSVTAAYDEYSVNKICRILGIRLDSPPSIERPPAVSVAEPVNASESLPEMIKNEEQVIKEQEQQVPTVIEEPVEIHEAEDEFIGRKEFDKRELEVIKEHGEEEHGEDEDTEEKHSTEDNEQKQQDNTVKENNEGLLMNKEEASMHLPTKKDEQKAPTLTDYDRPVKIEQKTPDLTEIVYDRRLEEDDPGRIKSPIPNYFESNMVPPLTSNFPDNHVTDNNYYESGAMLYPTHGASERSTPLSTTDESTSPQQSPVTQFHTSEPNKDKYPEPKFVPFFYPEKVNYPCAVFQSNARSTAGSVRGGKDKTALLYALIDKLKSNSIQPSDNVNTFRKLTGLLKEVPIRRRWDQGGSEENGNETWAGANGDGGNFVELVQSILLHLDTPTDKRTISALECTRQLAVTQSGLFKFFERKSNEKGMTVESLLTEKLLELRSNENPTICIAAEDALDAVLSTLTPPTAFEMLMAFIVYRSTIAPYDDQTISGNRYHPVGSALSYVARSVRELHDVFYIEEWLTKGAVNAFFKGMNSPLVSVRKSCVEAIVAFHEIIHDTIYSCLEDLREDQINLIRHYVTKSLKKKASLRNMRETHQFL</sequence>
<dbReference type="GO" id="GO:0051301">
    <property type="term" value="P:cell division"/>
    <property type="evidence" value="ECO:0007669"/>
    <property type="project" value="UniProtKB-KW"/>
</dbReference>
<dbReference type="AlphaFoldDB" id="A0A9P6Y805"/>
<dbReference type="InterPro" id="IPR016024">
    <property type="entry name" value="ARM-type_fold"/>
</dbReference>
<dbReference type="Proteomes" id="UP000717996">
    <property type="component" value="Unassembled WGS sequence"/>
</dbReference>
<dbReference type="InterPro" id="IPR011989">
    <property type="entry name" value="ARM-like"/>
</dbReference>
<feature type="region of interest" description="Disordered" evidence="6">
    <location>
        <begin position="246"/>
        <end position="355"/>
    </location>
</feature>
<accession>A0A9P6Y805</accession>
<proteinExistence type="inferred from homology"/>
<gene>
    <name evidence="8" type="ORF">G6F51_008236</name>
</gene>
<dbReference type="GO" id="GO:1990023">
    <property type="term" value="C:mitotic spindle midzone"/>
    <property type="evidence" value="ECO:0007669"/>
    <property type="project" value="TreeGrafter"/>
</dbReference>
<feature type="region of interest" description="Disordered" evidence="6">
    <location>
        <begin position="860"/>
        <end position="895"/>
    </location>
</feature>
<protein>
    <recommendedName>
        <fullName evidence="7">CLASP N-terminal domain-containing protein</fullName>
    </recommendedName>
</protein>
<dbReference type="PANTHER" id="PTHR21567">
    <property type="entry name" value="CLASP"/>
    <property type="match status" value="1"/>
</dbReference>
<feature type="compositionally biased region" description="Basic residues" evidence="6">
    <location>
        <begin position="342"/>
        <end position="355"/>
    </location>
</feature>
<evidence type="ECO:0000259" key="7">
    <source>
        <dbReference type="Pfam" id="PF12348"/>
    </source>
</evidence>
<dbReference type="EMBL" id="JAANIT010001326">
    <property type="protein sequence ID" value="KAG1540907.1"/>
    <property type="molecule type" value="Genomic_DNA"/>
</dbReference>
<evidence type="ECO:0000256" key="2">
    <source>
        <dbReference type="ARBA" id="ARBA00009549"/>
    </source>
</evidence>
<comment type="subcellular location">
    <subcellularLocation>
        <location evidence="1">Cytoplasm</location>
        <location evidence="1">Cytoskeleton</location>
        <location evidence="1">Spindle</location>
    </subcellularLocation>
</comment>
<evidence type="ECO:0000256" key="3">
    <source>
        <dbReference type="ARBA" id="ARBA00022618"/>
    </source>
</evidence>
<feature type="compositionally biased region" description="Low complexity" evidence="6">
    <location>
        <begin position="271"/>
        <end position="304"/>
    </location>
</feature>
<keyword evidence="5" id="KW-0131">Cell cycle</keyword>
<dbReference type="PANTHER" id="PTHR21567:SF9">
    <property type="entry name" value="CLIP-ASSOCIATING PROTEIN"/>
    <property type="match status" value="1"/>
</dbReference>
<dbReference type="Gene3D" id="1.25.10.10">
    <property type="entry name" value="Leucine-rich Repeat Variant"/>
    <property type="match status" value="2"/>
</dbReference>
<evidence type="ECO:0000256" key="5">
    <source>
        <dbReference type="ARBA" id="ARBA00022776"/>
    </source>
</evidence>
<keyword evidence="5" id="KW-0498">Mitosis</keyword>
<keyword evidence="3" id="KW-0132">Cell division</keyword>
<dbReference type="GO" id="GO:0090307">
    <property type="term" value="P:mitotic spindle assembly"/>
    <property type="evidence" value="ECO:0007669"/>
    <property type="project" value="TreeGrafter"/>
</dbReference>
<evidence type="ECO:0000313" key="8">
    <source>
        <dbReference type="EMBL" id="KAG1540907.1"/>
    </source>
</evidence>
<feature type="domain" description="CLASP N-terminal" evidence="7">
    <location>
        <begin position="22"/>
        <end position="252"/>
    </location>
</feature>
<comment type="similarity">
    <text evidence="2">Belongs to the CLASP family.</text>
</comment>
<dbReference type="GO" id="GO:0005876">
    <property type="term" value="C:spindle microtubule"/>
    <property type="evidence" value="ECO:0007669"/>
    <property type="project" value="TreeGrafter"/>
</dbReference>
<evidence type="ECO:0000256" key="1">
    <source>
        <dbReference type="ARBA" id="ARBA00004186"/>
    </source>
</evidence>
<dbReference type="OrthoDB" id="46159at2759"/>
<dbReference type="GO" id="GO:0005815">
    <property type="term" value="C:microtubule organizing center"/>
    <property type="evidence" value="ECO:0007669"/>
    <property type="project" value="TreeGrafter"/>
</dbReference>
<feature type="region of interest" description="Disordered" evidence="6">
    <location>
        <begin position="726"/>
        <end position="759"/>
    </location>
</feature>
<name>A0A9P6Y805_RHIOR</name>
<evidence type="ECO:0000313" key="9">
    <source>
        <dbReference type="Proteomes" id="UP000717996"/>
    </source>
</evidence>
<feature type="compositionally biased region" description="Polar residues" evidence="6">
    <location>
        <begin position="865"/>
        <end position="890"/>
    </location>
</feature>
<reference evidence="8" key="1">
    <citation type="journal article" date="2020" name="Microb. Genom.">
        <title>Genetic diversity of clinical and environmental Mucorales isolates obtained from an investigation of mucormycosis cases among solid organ transplant recipients.</title>
        <authorList>
            <person name="Nguyen M.H."/>
            <person name="Kaul D."/>
            <person name="Muto C."/>
            <person name="Cheng S.J."/>
            <person name="Richter R.A."/>
            <person name="Bruno V.M."/>
            <person name="Liu G."/>
            <person name="Beyhan S."/>
            <person name="Sundermann A.J."/>
            <person name="Mounaud S."/>
            <person name="Pasculle A.W."/>
            <person name="Nierman W.C."/>
            <person name="Driscoll E."/>
            <person name="Cumbie R."/>
            <person name="Clancy C.J."/>
            <person name="Dupont C.L."/>
        </authorList>
    </citation>
    <scope>NUCLEOTIDE SEQUENCE</scope>
    <source>
        <strain evidence="8">GL16</strain>
    </source>
</reference>
<feature type="compositionally biased region" description="Basic and acidic residues" evidence="6">
    <location>
        <begin position="740"/>
        <end position="759"/>
    </location>
</feature>
<evidence type="ECO:0000256" key="4">
    <source>
        <dbReference type="ARBA" id="ARBA00022701"/>
    </source>
</evidence>
<organism evidence="8 9">
    <name type="scientific">Rhizopus oryzae</name>
    <name type="common">Mucormycosis agent</name>
    <name type="synonym">Rhizopus arrhizus var. delemar</name>
    <dbReference type="NCBI Taxonomy" id="64495"/>
    <lineage>
        <taxon>Eukaryota</taxon>
        <taxon>Fungi</taxon>
        <taxon>Fungi incertae sedis</taxon>
        <taxon>Mucoromycota</taxon>
        <taxon>Mucoromycotina</taxon>
        <taxon>Mucoromycetes</taxon>
        <taxon>Mucorales</taxon>
        <taxon>Mucorineae</taxon>
        <taxon>Rhizopodaceae</taxon>
        <taxon>Rhizopus</taxon>
    </lineage>
</organism>
<dbReference type="GO" id="GO:0005881">
    <property type="term" value="C:cytoplasmic microtubule"/>
    <property type="evidence" value="ECO:0007669"/>
    <property type="project" value="TreeGrafter"/>
</dbReference>
<dbReference type="GO" id="GO:0008017">
    <property type="term" value="F:microtubule binding"/>
    <property type="evidence" value="ECO:0007669"/>
    <property type="project" value="TreeGrafter"/>
</dbReference>
<keyword evidence="4" id="KW-0493">Microtubule</keyword>
<evidence type="ECO:0000256" key="6">
    <source>
        <dbReference type="SAM" id="MobiDB-lite"/>
    </source>
</evidence>
<feature type="region of interest" description="Disordered" evidence="6">
    <location>
        <begin position="772"/>
        <end position="792"/>
    </location>
</feature>
<dbReference type="InterPro" id="IPR024395">
    <property type="entry name" value="CLASP_N_dom"/>
</dbReference>
<dbReference type="Pfam" id="PF12348">
    <property type="entry name" value="CLASP_N"/>
    <property type="match status" value="1"/>
</dbReference>
<dbReference type="SUPFAM" id="SSF48371">
    <property type="entry name" value="ARM repeat"/>
    <property type="match status" value="2"/>
</dbReference>